<dbReference type="EMBL" id="WTPW01002006">
    <property type="protein sequence ID" value="KAF0402737.1"/>
    <property type="molecule type" value="Genomic_DNA"/>
</dbReference>
<evidence type="ECO:0000313" key="2">
    <source>
        <dbReference type="Proteomes" id="UP000439903"/>
    </source>
</evidence>
<dbReference type="OrthoDB" id="2400003at2759"/>
<protein>
    <submittedName>
        <fullName evidence="1">Protein far1-related sequence 11-like</fullName>
    </submittedName>
</protein>
<dbReference type="AlphaFoldDB" id="A0A8H3X2G3"/>
<proteinExistence type="predicted"/>
<comment type="caution">
    <text evidence="1">The sequence shown here is derived from an EMBL/GenBank/DDBJ whole genome shotgun (WGS) entry which is preliminary data.</text>
</comment>
<dbReference type="Proteomes" id="UP000439903">
    <property type="component" value="Unassembled WGS sequence"/>
</dbReference>
<accession>A0A8H3X2G3</accession>
<gene>
    <name evidence="1" type="ORF">F8M41_009379</name>
</gene>
<sequence length="186" mass="20975">MFGDEILSASSLYTFNDMLDDEVLLASSSNMLDNGDKILPAFDTHNLGNKISSTSGSHVLSDEKLSDFGSQVLSNGFVLIIVGSESDDNTHRRCQYACEHQDIDCSKKIAIVKNQKQSQTKRLGYKWLVNATCPKSIEEIKITSCYLEHTNYEIHSDTIVFASHYRQFPDEVKESIKYYTLKGINM</sequence>
<keyword evidence="2" id="KW-1185">Reference proteome</keyword>
<organism evidence="1 2">
    <name type="scientific">Gigaspora margarita</name>
    <dbReference type="NCBI Taxonomy" id="4874"/>
    <lineage>
        <taxon>Eukaryota</taxon>
        <taxon>Fungi</taxon>
        <taxon>Fungi incertae sedis</taxon>
        <taxon>Mucoromycota</taxon>
        <taxon>Glomeromycotina</taxon>
        <taxon>Glomeromycetes</taxon>
        <taxon>Diversisporales</taxon>
        <taxon>Gigasporaceae</taxon>
        <taxon>Gigaspora</taxon>
    </lineage>
</organism>
<evidence type="ECO:0000313" key="1">
    <source>
        <dbReference type="EMBL" id="KAF0402737.1"/>
    </source>
</evidence>
<reference evidence="1 2" key="1">
    <citation type="journal article" date="2019" name="Environ. Microbiol.">
        <title>At the nexus of three kingdoms: the genome of the mycorrhizal fungus Gigaspora margarita provides insights into plant, endobacterial and fungal interactions.</title>
        <authorList>
            <person name="Venice F."/>
            <person name="Ghignone S."/>
            <person name="Salvioli di Fossalunga A."/>
            <person name="Amselem J."/>
            <person name="Novero M."/>
            <person name="Xianan X."/>
            <person name="Sedzielewska Toro K."/>
            <person name="Morin E."/>
            <person name="Lipzen A."/>
            <person name="Grigoriev I.V."/>
            <person name="Henrissat B."/>
            <person name="Martin F.M."/>
            <person name="Bonfante P."/>
        </authorList>
    </citation>
    <scope>NUCLEOTIDE SEQUENCE [LARGE SCALE GENOMIC DNA]</scope>
    <source>
        <strain evidence="1 2">BEG34</strain>
    </source>
</reference>
<name>A0A8H3X2G3_GIGMA</name>